<dbReference type="OrthoDB" id="3366546at2759"/>
<comment type="caution">
    <text evidence="2">The sequence shown here is derived from an EMBL/GenBank/DDBJ whole genome shotgun (WGS) entry which is preliminary data.</text>
</comment>
<dbReference type="EMBL" id="SEOQ01000248">
    <property type="protein sequence ID" value="TFY66429.1"/>
    <property type="molecule type" value="Genomic_DNA"/>
</dbReference>
<dbReference type="STRING" id="205917.A0A4Y9YZ75"/>
<feature type="compositionally biased region" description="Basic residues" evidence="1">
    <location>
        <begin position="342"/>
        <end position="354"/>
    </location>
</feature>
<accession>A0A4Y9YZ75</accession>
<sequence>MPLDGHSYLVSQGWSGTGTGLRTGSISQPLAIPQKKNLAGLGKDRDEAFPFWDHLFTAAASAIKLKVADSDSDGDSEDTTRNTTAAPDLSRTSTGILSNRRPVLGTPVTSGTCTPDLASASALGTSTPRLTLMAMAKRQAAQRGLYSRFFRGPVIGPDDVETEMIKTEVRVVEVLTKEITAIGVASTSTDKRKAIAVPSGEKPDSAAVKKRRREEEKDKDVGDDVDKRELKRRKKERKEQEKKEKKEKKLRKELRKAMKKARADGAGDSSEVTPRPESDLSKRSSKKNKSNQKEKMETGEGDDGEDSLASASADATESSKARQKKTKDPSPDDEGTEDEPRKAKKSKKRTKVSS</sequence>
<dbReference type="Proteomes" id="UP000298327">
    <property type="component" value="Unassembled WGS sequence"/>
</dbReference>
<gene>
    <name evidence="2" type="ORF">EVG20_g4661</name>
</gene>
<feature type="region of interest" description="Disordered" evidence="1">
    <location>
        <begin position="68"/>
        <end position="112"/>
    </location>
</feature>
<evidence type="ECO:0000313" key="3">
    <source>
        <dbReference type="Proteomes" id="UP000298327"/>
    </source>
</evidence>
<feature type="region of interest" description="Disordered" evidence="1">
    <location>
        <begin position="187"/>
        <end position="354"/>
    </location>
</feature>
<reference evidence="2 3" key="1">
    <citation type="submission" date="2019-02" db="EMBL/GenBank/DDBJ databases">
        <title>Genome sequencing of the rare red list fungi Dentipellis fragilis.</title>
        <authorList>
            <person name="Buettner E."/>
            <person name="Kellner H."/>
        </authorList>
    </citation>
    <scope>NUCLEOTIDE SEQUENCE [LARGE SCALE GENOMIC DNA]</scope>
    <source>
        <strain evidence="2 3">DSM 105465</strain>
    </source>
</reference>
<organism evidence="2 3">
    <name type="scientific">Dentipellis fragilis</name>
    <dbReference type="NCBI Taxonomy" id="205917"/>
    <lineage>
        <taxon>Eukaryota</taxon>
        <taxon>Fungi</taxon>
        <taxon>Dikarya</taxon>
        <taxon>Basidiomycota</taxon>
        <taxon>Agaricomycotina</taxon>
        <taxon>Agaricomycetes</taxon>
        <taxon>Russulales</taxon>
        <taxon>Hericiaceae</taxon>
        <taxon>Dentipellis</taxon>
    </lineage>
</organism>
<name>A0A4Y9YZ75_9AGAM</name>
<evidence type="ECO:0008006" key="4">
    <source>
        <dbReference type="Google" id="ProtNLM"/>
    </source>
</evidence>
<feature type="compositionally biased region" description="Basic residues" evidence="1">
    <location>
        <begin position="245"/>
        <end position="260"/>
    </location>
</feature>
<feature type="compositionally biased region" description="Basic and acidic residues" evidence="1">
    <location>
        <begin position="213"/>
        <end position="229"/>
    </location>
</feature>
<feature type="compositionally biased region" description="Polar residues" evidence="1">
    <location>
        <begin position="309"/>
        <end position="318"/>
    </location>
</feature>
<protein>
    <recommendedName>
        <fullName evidence="4">G-patch domain-containing protein</fullName>
    </recommendedName>
</protein>
<keyword evidence="3" id="KW-1185">Reference proteome</keyword>
<dbReference type="AlphaFoldDB" id="A0A4Y9YZ75"/>
<evidence type="ECO:0000313" key="2">
    <source>
        <dbReference type="EMBL" id="TFY66429.1"/>
    </source>
</evidence>
<feature type="compositionally biased region" description="Polar residues" evidence="1">
    <location>
        <begin position="81"/>
        <end position="97"/>
    </location>
</feature>
<evidence type="ECO:0000256" key="1">
    <source>
        <dbReference type="SAM" id="MobiDB-lite"/>
    </source>
</evidence>
<proteinExistence type="predicted"/>